<dbReference type="STRING" id="3818.A0A445CQT8"/>
<proteinExistence type="predicted"/>
<organism evidence="6 7">
    <name type="scientific">Arachis hypogaea</name>
    <name type="common">Peanut</name>
    <dbReference type="NCBI Taxonomy" id="3818"/>
    <lineage>
        <taxon>Eukaryota</taxon>
        <taxon>Viridiplantae</taxon>
        <taxon>Streptophyta</taxon>
        <taxon>Embryophyta</taxon>
        <taxon>Tracheophyta</taxon>
        <taxon>Spermatophyta</taxon>
        <taxon>Magnoliopsida</taxon>
        <taxon>eudicotyledons</taxon>
        <taxon>Gunneridae</taxon>
        <taxon>Pentapetalae</taxon>
        <taxon>rosids</taxon>
        <taxon>fabids</taxon>
        <taxon>Fabales</taxon>
        <taxon>Fabaceae</taxon>
        <taxon>Papilionoideae</taxon>
        <taxon>50 kb inversion clade</taxon>
        <taxon>dalbergioids sensu lato</taxon>
        <taxon>Dalbergieae</taxon>
        <taxon>Pterocarpus clade</taxon>
        <taxon>Arachis</taxon>
    </lineage>
</organism>
<accession>A0A445CQT8</accession>
<keyword evidence="2" id="KW-0808">Transferase</keyword>
<evidence type="ECO:0000256" key="1">
    <source>
        <dbReference type="ARBA" id="ARBA00005092"/>
    </source>
</evidence>
<evidence type="ECO:0000256" key="3">
    <source>
        <dbReference type="ARBA" id="ARBA00022741"/>
    </source>
</evidence>
<evidence type="ECO:0000256" key="4">
    <source>
        <dbReference type="ARBA" id="ARBA00022777"/>
    </source>
</evidence>
<dbReference type="EMBL" id="SDMP01000006">
    <property type="protein sequence ID" value="RYR53319.1"/>
    <property type="molecule type" value="Genomic_DNA"/>
</dbReference>
<dbReference type="PANTHER" id="PTHR31814:SF2">
    <property type="entry name" value="PHOSPHOMEVALONATE KINASE"/>
    <property type="match status" value="1"/>
</dbReference>
<sequence length="196" mass="21429">MDETLGVLVQGQEEMKRDVQNFMAALDALVEFHPMHSVKLVSCGAGSHVLAFLLVLMLKIQFSQWIEQASEPNKEAVIKALLGAKEAMLGIRYHMRLMGEAAGVPNHKQLLDATLNLEGVLLARVLGVGGFDAVFAVTLGDLSSNVTKTWSSLNVLALLVKEDPCGVSLESVKKVLTLEQMKSLQLYLQFILNNLL</sequence>
<evidence type="ECO:0000256" key="2">
    <source>
        <dbReference type="ARBA" id="ARBA00022679"/>
    </source>
</evidence>
<name>A0A445CQT8_ARAHY</name>
<keyword evidence="4" id="KW-0418">Kinase</keyword>
<gene>
    <name evidence="6" type="ORF">Ahy_A06g028355</name>
</gene>
<dbReference type="GO" id="GO:0005777">
    <property type="term" value="C:peroxisome"/>
    <property type="evidence" value="ECO:0007669"/>
    <property type="project" value="TreeGrafter"/>
</dbReference>
<comment type="pathway">
    <text evidence="1">Isoprenoid biosynthesis; isopentenyl diphosphate biosynthesis via mevalonate pathway.</text>
</comment>
<dbReference type="GO" id="GO:0019287">
    <property type="term" value="P:isopentenyl diphosphate biosynthetic process, mevalonate pathway"/>
    <property type="evidence" value="ECO:0007669"/>
    <property type="project" value="TreeGrafter"/>
</dbReference>
<keyword evidence="5" id="KW-0067">ATP-binding</keyword>
<evidence type="ECO:0000256" key="5">
    <source>
        <dbReference type="ARBA" id="ARBA00022840"/>
    </source>
</evidence>
<evidence type="ECO:0000313" key="6">
    <source>
        <dbReference type="EMBL" id="RYR53319.1"/>
    </source>
</evidence>
<dbReference type="PANTHER" id="PTHR31814">
    <property type="match status" value="1"/>
</dbReference>
<dbReference type="GO" id="GO:0010142">
    <property type="term" value="P:farnesyl diphosphate biosynthetic process, mevalonate pathway"/>
    <property type="evidence" value="ECO:0007669"/>
    <property type="project" value="TreeGrafter"/>
</dbReference>
<evidence type="ECO:0008006" key="8">
    <source>
        <dbReference type="Google" id="ProtNLM"/>
    </source>
</evidence>
<dbReference type="AlphaFoldDB" id="A0A445CQT8"/>
<comment type="caution">
    <text evidence="6">The sequence shown here is derived from an EMBL/GenBank/DDBJ whole genome shotgun (WGS) entry which is preliminary data.</text>
</comment>
<dbReference type="GO" id="GO:0004631">
    <property type="term" value="F:phosphomevalonate kinase activity"/>
    <property type="evidence" value="ECO:0007669"/>
    <property type="project" value="TreeGrafter"/>
</dbReference>
<keyword evidence="7" id="KW-1185">Reference proteome</keyword>
<dbReference type="Proteomes" id="UP000289738">
    <property type="component" value="Chromosome A06"/>
</dbReference>
<dbReference type="GO" id="GO:0005524">
    <property type="term" value="F:ATP binding"/>
    <property type="evidence" value="ECO:0007669"/>
    <property type="project" value="UniProtKB-KW"/>
</dbReference>
<reference evidence="6 7" key="1">
    <citation type="submission" date="2019-01" db="EMBL/GenBank/DDBJ databases">
        <title>Sequencing of cultivated peanut Arachis hypogaea provides insights into genome evolution and oil improvement.</title>
        <authorList>
            <person name="Chen X."/>
        </authorList>
    </citation>
    <scope>NUCLEOTIDE SEQUENCE [LARGE SCALE GENOMIC DNA]</scope>
    <source>
        <strain evidence="7">cv. Fuhuasheng</strain>
        <tissue evidence="6">Leaves</tissue>
    </source>
</reference>
<protein>
    <recommendedName>
        <fullName evidence="8">GHMP kinase C-terminal domain-containing protein</fullName>
    </recommendedName>
</protein>
<dbReference type="InterPro" id="IPR035102">
    <property type="entry name" value="Phosphomevalonate_kinase"/>
</dbReference>
<evidence type="ECO:0000313" key="7">
    <source>
        <dbReference type="Proteomes" id="UP000289738"/>
    </source>
</evidence>
<keyword evidence="3" id="KW-0547">Nucleotide-binding</keyword>